<protein>
    <submittedName>
        <fullName evidence="1">Uncharacterized protein</fullName>
    </submittedName>
</protein>
<comment type="caution">
    <text evidence="1">The sequence shown here is derived from an EMBL/GenBank/DDBJ whole genome shotgun (WGS) entry which is preliminary data.</text>
</comment>
<name>A0ACC3N6W3_9PEZI</name>
<dbReference type="EMBL" id="JAUTXU010000077">
    <property type="protein sequence ID" value="KAK3711293.1"/>
    <property type="molecule type" value="Genomic_DNA"/>
</dbReference>
<evidence type="ECO:0000313" key="1">
    <source>
        <dbReference type="EMBL" id="KAK3711293.1"/>
    </source>
</evidence>
<sequence>MAIPNPKIKGPGLLYVQSRIERQDVLDEETFFKWYDEDHISEIVDTSGMKSAFRYRAVDFEERNKKKEKPYLAFYPMQDMAFTQGDEFRNIKVKSPLLPETGIIYDLAEMDVRYLSLVQKTEPMNNTNSPSSCLVVFGIEPGPDVSDEEAEKWFKEEHIPKAGALEVYIRTTFYHLQYARTNAQSRALKGLPTTDAPAPEPPTFLALHEFGGVVDFPTELDSTPNARKMLHGAKQVERVVYQLAKGLGTQWFFN</sequence>
<dbReference type="Proteomes" id="UP001281147">
    <property type="component" value="Unassembled WGS sequence"/>
</dbReference>
<evidence type="ECO:0000313" key="2">
    <source>
        <dbReference type="Proteomes" id="UP001281147"/>
    </source>
</evidence>
<keyword evidence="2" id="KW-1185">Reference proteome</keyword>
<accession>A0ACC3N6W3</accession>
<proteinExistence type="predicted"/>
<reference evidence="1" key="1">
    <citation type="submission" date="2023-07" db="EMBL/GenBank/DDBJ databases">
        <title>Black Yeasts Isolated from many extreme environments.</title>
        <authorList>
            <person name="Coleine C."/>
            <person name="Stajich J.E."/>
            <person name="Selbmann L."/>
        </authorList>
    </citation>
    <scope>NUCLEOTIDE SEQUENCE</scope>
    <source>
        <strain evidence="1">CCFEE 5714</strain>
    </source>
</reference>
<gene>
    <name evidence="1" type="ORF">LTR37_009673</name>
</gene>
<organism evidence="1 2">
    <name type="scientific">Vermiconidia calcicola</name>
    <dbReference type="NCBI Taxonomy" id="1690605"/>
    <lineage>
        <taxon>Eukaryota</taxon>
        <taxon>Fungi</taxon>
        <taxon>Dikarya</taxon>
        <taxon>Ascomycota</taxon>
        <taxon>Pezizomycotina</taxon>
        <taxon>Dothideomycetes</taxon>
        <taxon>Dothideomycetidae</taxon>
        <taxon>Mycosphaerellales</taxon>
        <taxon>Extremaceae</taxon>
        <taxon>Vermiconidia</taxon>
    </lineage>
</organism>